<dbReference type="GO" id="GO:0006405">
    <property type="term" value="P:RNA export from nucleus"/>
    <property type="evidence" value="ECO:0007669"/>
    <property type="project" value="TreeGrafter"/>
</dbReference>
<evidence type="ECO:0000256" key="4">
    <source>
        <dbReference type="ARBA" id="ARBA00023242"/>
    </source>
</evidence>
<dbReference type="InterPro" id="IPR042533">
    <property type="entry name" value="Nucleoporin_Nup155_C_1"/>
</dbReference>
<dbReference type="Gene3D" id="1.25.40.450">
    <property type="entry name" value="Nucleoporin, helical domain, N-terminal subdomain"/>
    <property type="match status" value="1"/>
</dbReference>
<feature type="coiled-coil region" evidence="5">
    <location>
        <begin position="1068"/>
        <end position="1102"/>
    </location>
</feature>
<dbReference type="Gene3D" id="1.20.120.1880">
    <property type="entry name" value="Nucleoporin, helical C-terminal domain"/>
    <property type="match status" value="1"/>
</dbReference>
<sequence length="1340" mass="151111">MSYSPWEQGQRGGGSPWGGMAGVPAPQQNIGTHNYNPTPLQPTFLQRHDRLRKAAGVLDEQLQRDRYPDLWELIVRLSDEQVKDAAITLAGVQNYLRTDSFISLPNYVYDQYNSVQCKAFMGLFSEINRVWITMDSRLYLWNFNDPGSSATTCYADQEQVISTVALVKPLPGVFLEQIDYILVLATRLEVIILGIAFEQKGNPATQLTIFKTDLSIPSDNEHFLQIEGTDDGKIFMRTLSGKLMELQYQANEGWFTRKVRLINHSATALSMVAPTFLRDLGVADPIYLMAVDKSRNVLYTVSHRNDIQLISLGRNGKTFHRIKTIHDAVNQALSGSRHEDNAGIQALYAISAAESQKIQMVAVTSNGDRLFFTIYSTSDRYGLDGSSPPAEPNTLEIVHALPPIQRIVGSTLAVHESLYSNGLLLTATAISQDTDRIYGIAPHGGAMTQQPSKFWIDSYAYHDEEGKVWQISEIPTASNKPQPILAKRDEPGALLNELATQLETPARCFRLLTNQGLWRLKKLRPIDILCELIATSPDQRSGGFEEFFNTYGAAEACAMCLAVACRHPASESSFKEYAGNNHAHLASAASRLFDDFGGVPSVAQPNQGNFDMSGPLGYALPSPEIAYSGRHDGLALYLSRLLKPVWKNRVVVKEKRLLSNFSPHSLNDLLSALQNLSSFLDERPTFTALPTPESRPGTIEGEAWRAEQESTHNLQELLRISTETINFLLMLVDHNLGSLIEHMPAEQQQDVATITFEDAITSQKGLEITRALMAAYIDKQISEERNMDAVGDELQQICPSICRQNDVILYKGIECIQSARNQPNGEQQALKLREALTLFSRVLPDIPFNKLAEITENLKDLESYDGIVDLVLRWASVQDINDMPPNSYGNPVDPRNLRGSINDPSSLRPQTDFQESGMVRRRRAYEIIFSTIESLESMSQQRSPTSIPSITSSNIPTYASHDQMGAIRRDIIRKALSSDDRFFHEAFYAWLIERNRNEELLQLNTRYLEEYLKQGFEDPARAQLLARFYVQNERYADAARVYRHLAEFPGLDFHTRLGHLNFAVVQARTSLAAERESNRQEMEEILEESDVAQVQMELLEALASDYQERGLSEDAYNHLCDRFLTMNELYNNYAKPCKLYEVQLHALHVSELSHIQHYAETVWTELIRKTREDALGSNRDVFVALREKVREIGRKFHADDNVFPIPFLINKLEQECYQAAQAGRPIPESGWVVQVLRQVNCPFPVMFRAYNDIFDAKLPPWSSPAALTFLLEDIAVLINEWLRERKTPLPPGGITSAPVADVPVQLLDDAIQKYLVTVHDGDARELVGKLQMLAHRIREF</sequence>
<dbReference type="Gene3D" id="1.20.58.1780">
    <property type="match status" value="1"/>
</dbReference>
<dbReference type="Gene3D" id="1.25.40.440">
    <property type="entry name" value="Nucleoporin, helical domain, central subdomain"/>
    <property type="match status" value="1"/>
</dbReference>
<gene>
    <name evidence="9" type="ORF">PhCBS80983_g03028</name>
</gene>
<name>A0A507E3H7_9FUNG</name>
<keyword evidence="10" id="KW-1185">Reference proteome</keyword>
<dbReference type="Proteomes" id="UP000318582">
    <property type="component" value="Unassembled WGS sequence"/>
</dbReference>
<proteinExistence type="inferred from homology"/>
<dbReference type="Pfam" id="PF08801">
    <property type="entry name" value="Nucleoporin_N"/>
    <property type="match status" value="1"/>
</dbReference>
<dbReference type="GO" id="GO:0017056">
    <property type="term" value="F:structural constituent of nuclear pore"/>
    <property type="evidence" value="ECO:0007669"/>
    <property type="project" value="InterPro"/>
</dbReference>
<dbReference type="GO" id="GO:0006606">
    <property type="term" value="P:protein import into nucleus"/>
    <property type="evidence" value="ECO:0007669"/>
    <property type="project" value="TreeGrafter"/>
</dbReference>
<evidence type="ECO:0000259" key="8">
    <source>
        <dbReference type="Pfam" id="PF08801"/>
    </source>
</evidence>
<keyword evidence="5" id="KW-0175">Coiled coil</keyword>
<evidence type="ECO:0000313" key="10">
    <source>
        <dbReference type="Proteomes" id="UP000318582"/>
    </source>
</evidence>
<dbReference type="InterPro" id="IPR042538">
    <property type="entry name" value="Nucleoporin_Nup155_C_3"/>
</dbReference>
<dbReference type="Pfam" id="PF03177">
    <property type="entry name" value="Nucleoporin_C"/>
    <property type="match status" value="1"/>
</dbReference>
<dbReference type="GO" id="GO:0044611">
    <property type="term" value="C:nuclear pore inner ring"/>
    <property type="evidence" value="ECO:0007669"/>
    <property type="project" value="TreeGrafter"/>
</dbReference>
<dbReference type="InterPro" id="IPR004870">
    <property type="entry name" value="Nucleoporin_Nup155"/>
</dbReference>
<comment type="subcellular location">
    <subcellularLocation>
        <location evidence="1">Nucleus</location>
    </subcellularLocation>
</comment>
<dbReference type="EMBL" id="QEAQ01000034">
    <property type="protein sequence ID" value="TPX58629.1"/>
    <property type="molecule type" value="Genomic_DNA"/>
</dbReference>
<dbReference type="InterPro" id="IPR042537">
    <property type="entry name" value="Nucleoporin_Nup155_C_2"/>
</dbReference>
<feature type="compositionally biased region" description="Polar residues" evidence="6">
    <location>
        <begin position="26"/>
        <end position="41"/>
    </location>
</feature>
<comment type="caution">
    <text evidence="9">The sequence shown here is derived from an EMBL/GenBank/DDBJ whole genome shotgun (WGS) entry which is preliminary data.</text>
</comment>
<dbReference type="PANTHER" id="PTHR10350">
    <property type="entry name" value="NUCLEAR PORE COMPLEX PROTEIN NUP155"/>
    <property type="match status" value="1"/>
</dbReference>
<feature type="region of interest" description="Disordered" evidence="6">
    <location>
        <begin position="1"/>
        <end position="41"/>
    </location>
</feature>
<feature type="compositionally biased region" description="Gly residues" evidence="6">
    <location>
        <begin position="10"/>
        <end position="21"/>
    </location>
</feature>
<protein>
    <recommendedName>
        <fullName evidence="11">Nucleoporin Nup133/Nup155-like N-terminal domain-containing protein</fullName>
    </recommendedName>
</protein>
<evidence type="ECO:0000256" key="6">
    <source>
        <dbReference type="SAM" id="MobiDB-lite"/>
    </source>
</evidence>
<dbReference type="InterPro" id="IPR014908">
    <property type="entry name" value="Nucleoporin_Nup133/Nup155_N"/>
</dbReference>
<keyword evidence="4" id="KW-0539">Nucleus</keyword>
<feature type="domain" description="Nucleoporin Nup133/Nup155-like N-terminal" evidence="8">
    <location>
        <begin position="100"/>
        <end position="519"/>
    </location>
</feature>
<comment type="similarity">
    <text evidence="2">Belongs to the non-repetitive/WGA-negative nucleoporin family.</text>
</comment>
<dbReference type="STRING" id="109895.A0A507E3H7"/>
<evidence type="ECO:0000313" key="9">
    <source>
        <dbReference type="EMBL" id="TPX58629.1"/>
    </source>
</evidence>
<keyword evidence="3" id="KW-0813">Transport</keyword>
<dbReference type="PANTHER" id="PTHR10350:SF6">
    <property type="entry name" value="NUCLEAR PORE COMPLEX PROTEIN NUP155"/>
    <property type="match status" value="1"/>
</dbReference>
<evidence type="ECO:0000256" key="2">
    <source>
        <dbReference type="ARBA" id="ARBA00007373"/>
    </source>
</evidence>
<dbReference type="InterPro" id="IPR007187">
    <property type="entry name" value="Nucleoporin_Nup133/Nup155_C"/>
</dbReference>
<organism evidence="9 10">
    <name type="scientific">Powellomyces hirtus</name>
    <dbReference type="NCBI Taxonomy" id="109895"/>
    <lineage>
        <taxon>Eukaryota</taxon>
        <taxon>Fungi</taxon>
        <taxon>Fungi incertae sedis</taxon>
        <taxon>Chytridiomycota</taxon>
        <taxon>Chytridiomycota incertae sedis</taxon>
        <taxon>Chytridiomycetes</taxon>
        <taxon>Spizellomycetales</taxon>
        <taxon>Powellomycetaceae</taxon>
        <taxon>Powellomyces</taxon>
    </lineage>
</organism>
<accession>A0A507E3H7</accession>
<evidence type="ECO:0008006" key="11">
    <source>
        <dbReference type="Google" id="ProtNLM"/>
    </source>
</evidence>
<evidence type="ECO:0000256" key="1">
    <source>
        <dbReference type="ARBA" id="ARBA00004123"/>
    </source>
</evidence>
<dbReference type="GO" id="GO:0000972">
    <property type="term" value="P:transcription-dependent tethering of RNA polymerase II gene DNA at nuclear periphery"/>
    <property type="evidence" value="ECO:0007669"/>
    <property type="project" value="TreeGrafter"/>
</dbReference>
<feature type="domain" description="Nucleoporin Nup133/Nup155-like C-terminal" evidence="7">
    <location>
        <begin position="628"/>
        <end position="1318"/>
    </location>
</feature>
<evidence type="ECO:0000256" key="3">
    <source>
        <dbReference type="ARBA" id="ARBA00022448"/>
    </source>
</evidence>
<evidence type="ECO:0000256" key="5">
    <source>
        <dbReference type="SAM" id="Coils"/>
    </source>
</evidence>
<dbReference type="GO" id="GO:0036228">
    <property type="term" value="P:protein localization to nuclear inner membrane"/>
    <property type="evidence" value="ECO:0007669"/>
    <property type="project" value="TreeGrafter"/>
</dbReference>
<evidence type="ECO:0000259" key="7">
    <source>
        <dbReference type="Pfam" id="PF03177"/>
    </source>
</evidence>
<reference evidence="9 10" key="1">
    <citation type="journal article" date="2019" name="Sci. Rep.">
        <title>Comparative genomics of chytrid fungi reveal insights into the obligate biotrophic and pathogenic lifestyle of Synchytrium endobioticum.</title>
        <authorList>
            <person name="van de Vossenberg B.T.L.H."/>
            <person name="Warris S."/>
            <person name="Nguyen H.D.T."/>
            <person name="van Gent-Pelzer M.P.E."/>
            <person name="Joly D.L."/>
            <person name="van de Geest H.C."/>
            <person name="Bonants P.J.M."/>
            <person name="Smith D.S."/>
            <person name="Levesque C.A."/>
            <person name="van der Lee T.A.J."/>
        </authorList>
    </citation>
    <scope>NUCLEOTIDE SEQUENCE [LARGE SCALE GENOMIC DNA]</scope>
    <source>
        <strain evidence="9 10">CBS 809.83</strain>
    </source>
</reference>